<dbReference type="GeneID" id="24110184"/>
<protein>
    <submittedName>
        <fullName evidence="1">Uncharacterized protein</fullName>
    </submittedName>
</protein>
<organism evidence="1 2">
    <name type="scientific">Pseudozyma hubeiensis (strain SY62)</name>
    <name type="common">Yeast</name>
    <dbReference type="NCBI Taxonomy" id="1305764"/>
    <lineage>
        <taxon>Eukaryota</taxon>
        <taxon>Fungi</taxon>
        <taxon>Dikarya</taxon>
        <taxon>Basidiomycota</taxon>
        <taxon>Ustilaginomycotina</taxon>
        <taxon>Ustilaginomycetes</taxon>
        <taxon>Ustilaginales</taxon>
        <taxon>Ustilaginaceae</taxon>
        <taxon>Pseudozyma</taxon>
    </lineage>
</organism>
<dbReference type="HOGENOM" id="CLU_1705029_0_0_1"/>
<reference evidence="2" key="1">
    <citation type="journal article" date="2013" name="Genome Announc.">
        <title>Draft genome sequence of the basidiomycetous yeast-like fungus Pseudozyma hubeiensis SY62, which produces an abundant amount of the biosurfactant mannosylerythritol lipids.</title>
        <authorList>
            <person name="Konishi M."/>
            <person name="Hatada Y."/>
            <person name="Horiuchi J."/>
        </authorList>
    </citation>
    <scope>NUCLEOTIDE SEQUENCE [LARGE SCALE GENOMIC DNA]</scope>
    <source>
        <strain evidence="2">SY62</strain>
    </source>
</reference>
<gene>
    <name evidence="1" type="ORF">PHSY_004903</name>
</gene>
<dbReference type="EMBL" id="DF238808">
    <property type="protein sequence ID" value="GAC97318.1"/>
    <property type="molecule type" value="Genomic_DNA"/>
</dbReference>
<dbReference type="RefSeq" id="XP_012190905.1">
    <property type="nucleotide sequence ID" value="XM_012335515.1"/>
</dbReference>
<accession>R9P7G9</accession>
<name>R9P7G9_PSEHS</name>
<proteinExistence type="predicted"/>
<evidence type="ECO:0000313" key="2">
    <source>
        <dbReference type="Proteomes" id="UP000014071"/>
    </source>
</evidence>
<dbReference type="AlphaFoldDB" id="R9P7G9"/>
<dbReference type="Proteomes" id="UP000014071">
    <property type="component" value="Unassembled WGS sequence"/>
</dbReference>
<keyword evidence="2" id="KW-1185">Reference proteome</keyword>
<sequence length="154" mass="16637">MIDRSASSTALELTYLGPAGHADFAIMASEQTQARDRQTCPGPSDLDNPTRRTEAGHLHIAAWYSTARCGQPANGLFCGRVQNKREHESCTSRVAVQGGHRKEYGVGCLSLNGSQLPGIASNINFLGKSSTAQRRATQCCPMNSILKRSILFID</sequence>
<evidence type="ECO:0000313" key="1">
    <source>
        <dbReference type="EMBL" id="GAC97318.1"/>
    </source>
</evidence>